<evidence type="ECO:0000313" key="3">
    <source>
        <dbReference type="EMBL" id="NVN18023.1"/>
    </source>
</evidence>
<evidence type="ECO:0000313" key="4">
    <source>
        <dbReference type="Proteomes" id="UP000558089"/>
    </source>
</evidence>
<gene>
    <name evidence="3" type="ORF">GUA46_06705</name>
</gene>
<reference evidence="3 4" key="1">
    <citation type="submission" date="2020-01" db="EMBL/GenBank/DDBJ databases">
        <title>Draft Genome Analysis of Muricauda sp. HICW Isolated from coastal seawater of PR China.</title>
        <authorList>
            <person name="Chen M.-X."/>
        </authorList>
    </citation>
    <scope>NUCLEOTIDE SEQUENCE [LARGE SCALE GENOMIC DNA]</scope>
    <source>
        <strain evidence="3 4">HICW</strain>
    </source>
</reference>
<evidence type="ECO:0000256" key="1">
    <source>
        <dbReference type="SAM" id="MobiDB-lite"/>
    </source>
</evidence>
<evidence type="ECO:0000256" key="2">
    <source>
        <dbReference type="SAM" id="Phobius"/>
    </source>
</evidence>
<name>A0A850NBI1_9FLAO</name>
<dbReference type="AlphaFoldDB" id="A0A850NBI1"/>
<protein>
    <submittedName>
        <fullName evidence="3">Uncharacterized protein</fullName>
    </submittedName>
</protein>
<keyword evidence="2" id="KW-0472">Membrane</keyword>
<keyword evidence="2" id="KW-0812">Transmembrane</keyword>
<dbReference type="RefSeq" id="WP_176619689.1">
    <property type="nucleotide sequence ID" value="NZ_WYET01000003.1"/>
</dbReference>
<feature type="region of interest" description="Disordered" evidence="1">
    <location>
        <begin position="268"/>
        <end position="313"/>
    </location>
</feature>
<proteinExistence type="predicted"/>
<keyword evidence="2" id="KW-1133">Transmembrane helix</keyword>
<organism evidence="3 4">
    <name type="scientific">Flagellimonas chongwuensis</name>
    <dbReference type="NCBI Taxonomy" id="2697365"/>
    <lineage>
        <taxon>Bacteria</taxon>
        <taxon>Pseudomonadati</taxon>
        <taxon>Bacteroidota</taxon>
        <taxon>Flavobacteriia</taxon>
        <taxon>Flavobacteriales</taxon>
        <taxon>Flavobacteriaceae</taxon>
        <taxon>Flagellimonas</taxon>
    </lineage>
</organism>
<feature type="transmembrane region" description="Helical" evidence="2">
    <location>
        <begin position="196"/>
        <end position="228"/>
    </location>
</feature>
<dbReference type="Proteomes" id="UP000558089">
    <property type="component" value="Unassembled WGS sequence"/>
</dbReference>
<accession>A0A850NBI1</accession>
<keyword evidence="4" id="KW-1185">Reference proteome</keyword>
<sequence>MGFKTIKVEKKVPRKTYIRGDFIGKYFGRLSKEQDPFSISKVYDISIYEGKIFNVENEIEDSNRINESIYNGIQSDIQIEQKSFEEVACFPNKSSSSFNGYKLSINAPKLEDVKIKDVVKEGNQTFGTLFCKVSGYLLDYKTEVEEIEIEICDSCKNRIEKCICPKPFDVTKLPRKKTFFPRLPYRQPYDSTSGCLTVFGILAALIILLAFGLPGLFFLLLIGLLYLIGNSNILSKIFSWLAYVGLGIFLLAVFFAIIDDCSGSTRNRSLNKIESSPSPPLSYPRQTTVPLDGKNEKKKLRESKANPIPATPKPTLKTQSVYICNGRYSKRYHLTPYCRGLSNCKASVSSVSVDEARNMGRTLCGWED</sequence>
<feature type="transmembrane region" description="Helical" evidence="2">
    <location>
        <begin position="240"/>
        <end position="258"/>
    </location>
</feature>
<comment type="caution">
    <text evidence="3">The sequence shown here is derived from an EMBL/GenBank/DDBJ whole genome shotgun (WGS) entry which is preliminary data.</text>
</comment>
<dbReference type="EMBL" id="WYET01000003">
    <property type="protein sequence ID" value="NVN18023.1"/>
    <property type="molecule type" value="Genomic_DNA"/>
</dbReference>